<gene>
    <name evidence="2" type="ORF">PFL603g_02645</name>
</gene>
<organism evidence="2 3">
    <name type="scientific">Pseudomonas fluorescens</name>
    <dbReference type="NCBI Taxonomy" id="294"/>
    <lineage>
        <taxon>Bacteria</taxon>
        <taxon>Pseudomonadati</taxon>
        <taxon>Pseudomonadota</taxon>
        <taxon>Gammaproteobacteria</taxon>
        <taxon>Pseudomonadales</taxon>
        <taxon>Pseudomonadaceae</taxon>
        <taxon>Pseudomonas</taxon>
    </lineage>
</organism>
<dbReference type="EMBL" id="LCYC01000039">
    <property type="protein sequence ID" value="KWV76305.1"/>
    <property type="molecule type" value="Genomic_DNA"/>
</dbReference>
<feature type="compositionally biased region" description="Basic and acidic residues" evidence="1">
    <location>
        <begin position="60"/>
        <end position="69"/>
    </location>
</feature>
<evidence type="ECO:0000256" key="1">
    <source>
        <dbReference type="SAM" id="MobiDB-lite"/>
    </source>
</evidence>
<evidence type="ECO:0000313" key="2">
    <source>
        <dbReference type="EMBL" id="KWV76305.1"/>
    </source>
</evidence>
<dbReference type="AlphaFoldDB" id="A0A109KVX0"/>
<dbReference type="RefSeq" id="WP_056785454.1">
    <property type="nucleotide sequence ID" value="NZ_LCYC01000039.1"/>
</dbReference>
<reference evidence="2 3" key="1">
    <citation type="submission" date="2015-05" db="EMBL/GenBank/DDBJ databases">
        <title>A genomic and transcriptomic approach to investigate the blue pigment phenotype in Pseudomonas fluorescens.</title>
        <authorList>
            <person name="Andreani N.A."/>
            <person name="Cardazzo B."/>
        </authorList>
    </citation>
    <scope>NUCLEOTIDE SEQUENCE [LARGE SCALE GENOMIC DNA]</scope>
    <source>
        <strain evidence="2 3">Ps_40</strain>
    </source>
</reference>
<dbReference type="Proteomes" id="UP000063434">
    <property type="component" value="Unassembled WGS sequence"/>
</dbReference>
<dbReference type="PATRIC" id="fig|294.195.peg.2827"/>
<sequence>MFEKAHYLISFILDNQPQSRTLEHDADTLDPQWAESLLRQRFAELKDAKLSDVQVQKRNKPADEGHDVPGHYQQP</sequence>
<proteinExistence type="predicted"/>
<evidence type="ECO:0000313" key="3">
    <source>
        <dbReference type="Proteomes" id="UP000063434"/>
    </source>
</evidence>
<feature type="region of interest" description="Disordered" evidence="1">
    <location>
        <begin position="52"/>
        <end position="75"/>
    </location>
</feature>
<accession>A0A109KVX0</accession>
<protein>
    <submittedName>
        <fullName evidence="2">Uncharacterized protein</fullName>
    </submittedName>
</protein>
<comment type="caution">
    <text evidence="2">The sequence shown here is derived from an EMBL/GenBank/DDBJ whole genome shotgun (WGS) entry which is preliminary data.</text>
</comment>
<name>A0A109KVX0_PSEFL</name>